<accession>A0A1E3NLI1</accession>
<organism evidence="1 2">
    <name type="scientific">Pichia membranifaciens NRRL Y-2026</name>
    <dbReference type="NCBI Taxonomy" id="763406"/>
    <lineage>
        <taxon>Eukaryota</taxon>
        <taxon>Fungi</taxon>
        <taxon>Dikarya</taxon>
        <taxon>Ascomycota</taxon>
        <taxon>Saccharomycotina</taxon>
        <taxon>Pichiomycetes</taxon>
        <taxon>Pichiales</taxon>
        <taxon>Pichiaceae</taxon>
        <taxon>Pichia</taxon>
    </lineage>
</organism>
<gene>
    <name evidence="1" type="ORF">PICMEDRAFT_72499</name>
</gene>
<proteinExistence type="predicted"/>
<evidence type="ECO:0000313" key="1">
    <source>
        <dbReference type="EMBL" id="ODQ46428.1"/>
    </source>
</evidence>
<protein>
    <submittedName>
        <fullName evidence="1">Uncharacterized protein</fullName>
    </submittedName>
</protein>
<sequence length="214" mass="25005">MDRVEQVLEAFMKNDAVVLFRAFTNQYILSPLSKTEFTSHLIESSSSRCVTALLIYGGLLLGLYEIVLHTGVALNLWRNPADEVFKEIPVHCAHVYVSINLLKETDDEKKEKEGEEAEKPRYLLKYPIVYHFEFSPDEYAHEEYGTDLKFIRGKVHEWFLTSEVYHHHKREIQDVQAKDFDFHDKKGKLLQGEEQYLCHLGVDTGDTIYCVIRY</sequence>
<keyword evidence="2" id="KW-1185">Reference proteome</keyword>
<reference evidence="1 2" key="1">
    <citation type="journal article" date="2016" name="Proc. Natl. Acad. Sci. U.S.A.">
        <title>Comparative genomics of biotechnologically important yeasts.</title>
        <authorList>
            <person name="Riley R."/>
            <person name="Haridas S."/>
            <person name="Wolfe K.H."/>
            <person name="Lopes M.R."/>
            <person name="Hittinger C.T."/>
            <person name="Goeker M."/>
            <person name="Salamov A.A."/>
            <person name="Wisecaver J.H."/>
            <person name="Long T.M."/>
            <person name="Calvey C.H."/>
            <person name="Aerts A.L."/>
            <person name="Barry K.W."/>
            <person name="Choi C."/>
            <person name="Clum A."/>
            <person name="Coughlan A.Y."/>
            <person name="Deshpande S."/>
            <person name="Douglass A.P."/>
            <person name="Hanson S.J."/>
            <person name="Klenk H.-P."/>
            <person name="LaButti K.M."/>
            <person name="Lapidus A."/>
            <person name="Lindquist E.A."/>
            <person name="Lipzen A.M."/>
            <person name="Meier-Kolthoff J.P."/>
            <person name="Ohm R.A."/>
            <person name="Otillar R.P."/>
            <person name="Pangilinan J.L."/>
            <person name="Peng Y."/>
            <person name="Rokas A."/>
            <person name="Rosa C.A."/>
            <person name="Scheuner C."/>
            <person name="Sibirny A.A."/>
            <person name="Slot J.C."/>
            <person name="Stielow J.B."/>
            <person name="Sun H."/>
            <person name="Kurtzman C.P."/>
            <person name="Blackwell M."/>
            <person name="Grigoriev I.V."/>
            <person name="Jeffries T.W."/>
        </authorList>
    </citation>
    <scope>NUCLEOTIDE SEQUENCE [LARGE SCALE GENOMIC DNA]</scope>
    <source>
        <strain evidence="1 2">NRRL Y-2026</strain>
    </source>
</reference>
<evidence type="ECO:0000313" key="2">
    <source>
        <dbReference type="Proteomes" id="UP000094455"/>
    </source>
</evidence>
<name>A0A1E3NLI1_9ASCO</name>
<dbReference type="GeneID" id="30180901"/>
<dbReference type="AlphaFoldDB" id="A0A1E3NLI1"/>
<dbReference type="OrthoDB" id="4041975at2759"/>
<dbReference type="Proteomes" id="UP000094455">
    <property type="component" value="Unassembled WGS sequence"/>
</dbReference>
<dbReference type="RefSeq" id="XP_019017541.1">
    <property type="nucleotide sequence ID" value="XM_019164214.1"/>
</dbReference>
<dbReference type="EMBL" id="KV454003">
    <property type="protein sequence ID" value="ODQ46428.1"/>
    <property type="molecule type" value="Genomic_DNA"/>
</dbReference>